<evidence type="ECO:0000256" key="2">
    <source>
        <dbReference type="ARBA" id="ARBA00023125"/>
    </source>
</evidence>
<keyword evidence="7" id="KW-1185">Reference proteome</keyword>
<dbReference type="EMBL" id="CP109491">
    <property type="protein sequence ID" value="WUX38125.1"/>
    <property type="molecule type" value="Genomic_DNA"/>
</dbReference>
<evidence type="ECO:0000313" key="6">
    <source>
        <dbReference type="EMBL" id="WUX38125.1"/>
    </source>
</evidence>
<keyword evidence="2" id="KW-0238">DNA-binding</keyword>
<dbReference type="SUPFAM" id="SSF55781">
    <property type="entry name" value="GAF domain-like"/>
    <property type="match status" value="1"/>
</dbReference>
<evidence type="ECO:0000313" key="7">
    <source>
        <dbReference type="Proteomes" id="UP001431926"/>
    </source>
</evidence>
<dbReference type="Gene3D" id="3.30.450.40">
    <property type="match status" value="1"/>
</dbReference>
<dbReference type="Proteomes" id="UP001431926">
    <property type="component" value="Chromosome"/>
</dbReference>
<protein>
    <submittedName>
        <fullName evidence="6">Helix-turn-helix domain-containing protein</fullName>
    </submittedName>
</protein>
<dbReference type="RefSeq" id="WP_257139342.1">
    <property type="nucleotide sequence ID" value="NZ_CP108692.1"/>
</dbReference>
<dbReference type="PROSITE" id="PS51077">
    <property type="entry name" value="HTH_ICLR"/>
    <property type="match status" value="1"/>
</dbReference>
<dbReference type="Pfam" id="PF09339">
    <property type="entry name" value="HTH_IclR"/>
    <property type="match status" value="1"/>
</dbReference>
<dbReference type="PROSITE" id="PS51078">
    <property type="entry name" value="ICLR_ED"/>
    <property type="match status" value="1"/>
</dbReference>
<dbReference type="SUPFAM" id="SSF46785">
    <property type="entry name" value="Winged helix' DNA-binding domain"/>
    <property type="match status" value="1"/>
</dbReference>
<feature type="domain" description="HTH iclR-type" evidence="4">
    <location>
        <begin position="17"/>
        <end position="76"/>
    </location>
</feature>
<dbReference type="InterPro" id="IPR029016">
    <property type="entry name" value="GAF-like_dom_sf"/>
</dbReference>
<feature type="domain" description="IclR-ED" evidence="5">
    <location>
        <begin position="74"/>
        <end position="243"/>
    </location>
</feature>
<keyword evidence="1" id="KW-0805">Transcription regulation</keyword>
<dbReference type="InterPro" id="IPR005471">
    <property type="entry name" value="Tscrpt_reg_IclR_N"/>
</dbReference>
<name>A0ABZ1ZHG9_STRAQ</name>
<gene>
    <name evidence="6" type="ORF">OG367_18645</name>
</gene>
<accession>A0ABZ1ZHG9</accession>
<organism evidence="6 7">
    <name type="scientific">Streptomyces anulatus</name>
    <name type="common">Streptomyces chrysomallus</name>
    <dbReference type="NCBI Taxonomy" id="1892"/>
    <lineage>
        <taxon>Bacteria</taxon>
        <taxon>Bacillati</taxon>
        <taxon>Actinomycetota</taxon>
        <taxon>Actinomycetes</taxon>
        <taxon>Kitasatosporales</taxon>
        <taxon>Streptomycetaceae</taxon>
        <taxon>Streptomyces</taxon>
    </lineage>
</organism>
<dbReference type="PANTHER" id="PTHR30136">
    <property type="entry name" value="HELIX-TURN-HELIX TRANSCRIPTIONAL REGULATOR, ICLR FAMILY"/>
    <property type="match status" value="1"/>
</dbReference>
<dbReference type="InterPro" id="IPR036390">
    <property type="entry name" value="WH_DNA-bd_sf"/>
</dbReference>
<evidence type="ECO:0000259" key="5">
    <source>
        <dbReference type="PROSITE" id="PS51078"/>
    </source>
</evidence>
<dbReference type="Pfam" id="PF01614">
    <property type="entry name" value="IclR_C"/>
    <property type="match status" value="1"/>
</dbReference>
<dbReference type="InterPro" id="IPR050707">
    <property type="entry name" value="HTH_MetabolicPath_Reg"/>
</dbReference>
<dbReference type="InterPro" id="IPR036388">
    <property type="entry name" value="WH-like_DNA-bd_sf"/>
</dbReference>
<evidence type="ECO:0000256" key="3">
    <source>
        <dbReference type="ARBA" id="ARBA00023163"/>
    </source>
</evidence>
<evidence type="ECO:0000259" key="4">
    <source>
        <dbReference type="PROSITE" id="PS51077"/>
    </source>
</evidence>
<proteinExistence type="predicted"/>
<reference evidence="6" key="1">
    <citation type="submission" date="2022-10" db="EMBL/GenBank/DDBJ databases">
        <title>The complete genomes of actinobacterial strains from the NBC collection.</title>
        <authorList>
            <person name="Joergensen T.S."/>
            <person name="Alvarez Arevalo M."/>
            <person name="Sterndorff E.B."/>
            <person name="Faurdal D."/>
            <person name="Vuksanovic O."/>
            <person name="Mourched A.-S."/>
            <person name="Charusanti P."/>
            <person name="Shaw S."/>
            <person name="Blin K."/>
            <person name="Weber T."/>
        </authorList>
    </citation>
    <scope>NUCLEOTIDE SEQUENCE</scope>
    <source>
        <strain evidence="6">NBC_01436</strain>
    </source>
</reference>
<dbReference type="Gene3D" id="1.10.10.10">
    <property type="entry name" value="Winged helix-like DNA-binding domain superfamily/Winged helix DNA-binding domain"/>
    <property type="match status" value="1"/>
</dbReference>
<dbReference type="SMART" id="SM00346">
    <property type="entry name" value="HTH_ICLR"/>
    <property type="match status" value="1"/>
</dbReference>
<evidence type="ECO:0000256" key="1">
    <source>
        <dbReference type="ARBA" id="ARBA00023015"/>
    </source>
</evidence>
<keyword evidence="3" id="KW-0804">Transcription</keyword>
<sequence>MTTWPSPTDTLRHDSGVAVLDKASLLLSVLEDGPASVSRIVALTGLTRPTAHRLALALQRLRLVTRDARGRFLLGPRLGEMAVVEHGDRMLEQTAPVLTGLRDATHSSARLHRRCEDRQLCVAAAEAADAEEDAVPVGTAAGLWTGPVAQVLLAWEEPDVLYQGLARARFTAAMLAQVRHRGWAQGSGGPAVDAATLAVPVRGPGGRVVAALSLSGPRTGPRVREFTATMIDAAMRLGEACDG</sequence>
<dbReference type="PANTHER" id="PTHR30136:SF39">
    <property type="entry name" value="TRANSCRIPTIONAL REGULATORY PROTEIN"/>
    <property type="match status" value="1"/>
</dbReference>
<dbReference type="InterPro" id="IPR014757">
    <property type="entry name" value="Tscrpt_reg_IclR_C"/>
</dbReference>